<dbReference type="EMBL" id="CP035758">
    <property type="protein sequence ID" value="QBD78391.1"/>
    <property type="molecule type" value="Genomic_DNA"/>
</dbReference>
<dbReference type="OrthoDB" id="9804196at2"/>
<dbReference type="GO" id="GO:0016758">
    <property type="term" value="F:hexosyltransferase activity"/>
    <property type="evidence" value="ECO:0007669"/>
    <property type="project" value="TreeGrafter"/>
</dbReference>
<dbReference type="AlphaFoldDB" id="A0A4V0YZ40"/>
<keyword evidence="3" id="KW-1185">Reference proteome</keyword>
<dbReference type="InterPro" id="IPR050194">
    <property type="entry name" value="Glycosyltransferase_grp1"/>
</dbReference>
<dbReference type="CDD" id="cd03801">
    <property type="entry name" value="GT4_PimA-like"/>
    <property type="match status" value="1"/>
</dbReference>
<dbReference type="RefSeq" id="WP_129889444.1">
    <property type="nucleotide sequence ID" value="NZ_CP035758.1"/>
</dbReference>
<name>A0A4V0YZ40_KTERU</name>
<dbReference type="Proteomes" id="UP000290365">
    <property type="component" value="Chromosome"/>
</dbReference>
<dbReference type="PANTHER" id="PTHR45947:SF3">
    <property type="entry name" value="SULFOQUINOVOSYL TRANSFERASE SQD2"/>
    <property type="match status" value="1"/>
</dbReference>
<dbReference type="InterPro" id="IPR028098">
    <property type="entry name" value="Glyco_trans_4-like_N"/>
</dbReference>
<organism evidence="2 3">
    <name type="scientific">Ktedonosporobacter rubrisoli</name>
    <dbReference type="NCBI Taxonomy" id="2509675"/>
    <lineage>
        <taxon>Bacteria</taxon>
        <taxon>Bacillati</taxon>
        <taxon>Chloroflexota</taxon>
        <taxon>Ktedonobacteria</taxon>
        <taxon>Ktedonobacterales</taxon>
        <taxon>Ktedonosporobacteraceae</taxon>
        <taxon>Ktedonosporobacter</taxon>
    </lineage>
</organism>
<proteinExistence type="predicted"/>
<protein>
    <submittedName>
        <fullName evidence="2">Glycosyltransferase family 1 protein</fullName>
    </submittedName>
</protein>
<dbReference type="SUPFAM" id="SSF53756">
    <property type="entry name" value="UDP-Glycosyltransferase/glycogen phosphorylase"/>
    <property type="match status" value="1"/>
</dbReference>
<dbReference type="KEGG" id="kbs:EPA93_21265"/>
<dbReference type="Gene3D" id="3.40.50.2000">
    <property type="entry name" value="Glycogen Phosphorylase B"/>
    <property type="match status" value="3"/>
</dbReference>
<keyword evidence="2" id="KW-0808">Transferase</keyword>
<dbReference type="Pfam" id="PF13692">
    <property type="entry name" value="Glyco_trans_1_4"/>
    <property type="match status" value="1"/>
</dbReference>
<evidence type="ECO:0000313" key="3">
    <source>
        <dbReference type="Proteomes" id="UP000290365"/>
    </source>
</evidence>
<sequence>MSNLPSERNRLRICVLTFLFPPNVGGAEAQADKHARQLQAMGHEVLVITLSHRKEWKRAEINNGLPIIRIGGLYRRGGRLNVGRLGRIPIEIIALLKLWQFRHRYDVIHTMQLSSLSAIGTFICRLTRKPIIISIQSAGPSEEQLQVIKQKGALFMADTLTNLDASQLAVGEKDWTPGDLESLPQSSLGGSFMLNYLRESDAYYQVLSNRSRHYLISHGFRQEQIIHIPNGIDTEKYRPGAQRPDPAKPERDIISVARLEYPKGVDVLLHAWARMLREPDQWRAQLKPRLLLVGDGMFRPLMERIARDLDIMDSVEFLGTRQDVLEMLQKAWGFVIPSRWEGMPNALIEAMACGLPCVATRVSGSEDAIIDGINGLLVPPEQPAPMAQALRRIIEDSQFAQQLAQEARATTLHNYQIQTVTEKSVKTYYRLLSRGNPILPFVQEEMGGM</sequence>
<dbReference type="Pfam" id="PF13439">
    <property type="entry name" value="Glyco_transf_4"/>
    <property type="match status" value="1"/>
</dbReference>
<evidence type="ECO:0000259" key="1">
    <source>
        <dbReference type="Pfam" id="PF13439"/>
    </source>
</evidence>
<evidence type="ECO:0000313" key="2">
    <source>
        <dbReference type="EMBL" id="QBD78391.1"/>
    </source>
</evidence>
<dbReference type="PANTHER" id="PTHR45947">
    <property type="entry name" value="SULFOQUINOVOSYL TRANSFERASE SQD2"/>
    <property type="match status" value="1"/>
</dbReference>
<feature type="domain" description="Glycosyltransferase subfamily 4-like N-terminal" evidence="1">
    <location>
        <begin position="24"/>
        <end position="236"/>
    </location>
</feature>
<reference evidence="2 3" key="1">
    <citation type="submission" date="2019-01" db="EMBL/GenBank/DDBJ databases">
        <title>Ktedonosporobacter rubrisoli SCAWS-G2.</title>
        <authorList>
            <person name="Huang Y."/>
            <person name="Yan B."/>
        </authorList>
    </citation>
    <scope>NUCLEOTIDE SEQUENCE [LARGE SCALE GENOMIC DNA]</scope>
    <source>
        <strain evidence="2 3">SCAWS-G2</strain>
    </source>
</reference>
<accession>A0A4V0YZ40</accession>
<gene>
    <name evidence="2" type="ORF">EPA93_21265</name>
</gene>